<gene>
    <name evidence="3" type="primary">LOC106817082</name>
</gene>
<reference evidence="3" key="1">
    <citation type="submission" date="2025-08" db="UniProtKB">
        <authorList>
            <consortium name="RefSeq"/>
        </authorList>
    </citation>
    <scope>IDENTIFICATION</scope>
</reference>
<feature type="region of interest" description="Disordered" evidence="1">
    <location>
        <begin position="48"/>
        <end position="126"/>
    </location>
</feature>
<evidence type="ECO:0000313" key="2">
    <source>
        <dbReference type="Proteomes" id="UP000695022"/>
    </source>
</evidence>
<feature type="compositionally biased region" description="Basic residues" evidence="1">
    <location>
        <begin position="106"/>
        <end position="115"/>
    </location>
</feature>
<feature type="compositionally biased region" description="Basic residues" evidence="1">
    <location>
        <begin position="305"/>
        <end position="319"/>
    </location>
</feature>
<protein>
    <submittedName>
        <fullName evidence="3">RRP12-like protein</fullName>
    </submittedName>
</protein>
<evidence type="ECO:0000313" key="3">
    <source>
        <dbReference type="RefSeq" id="XP_014677215.1"/>
    </source>
</evidence>
<dbReference type="RefSeq" id="XP_014677215.1">
    <property type="nucleotide sequence ID" value="XM_014821729.1"/>
</dbReference>
<dbReference type="Proteomes" id="UP000695022">
    <property type="component" value="Unplaced"/>
</dbReference>
<feature type="compositionally biased region" description="Acidic residues" evidence="1">
    <location>
        <begin position="64"/>
        <end position="74"/>
    </location>
</feature>
<feature type="compositionally biased region" description="Basic and acidic residues" evidence="1">
    <location>
        <begin position="48"/>
        <end position="63"/>
    </location>
</feature>
<sequence>MNEDTSRHFRFKIKSIFTKLIKKFGYEMVHGMSPERYHKVLSNVRRELARSKRKKLAGERGGSDDDDEDEEDETEGGKNRGQPESLDDLLRDTDSELEEGEEAGSARKKPRRARKQTTAAWLEDKGEEDIVDFLDPGVARKVMGTKPATASVEKKSKTEFKMASDGRMIITESEEDKKRSKSAAKTLMDDVDDMMETMDVSSAGRKGGKKRARDADSDDDNAGQVTPQSYKAGGTGIHRPIAVAKRTLKDQRSASGLDYKAKKAGGDIKKKNKPDPFAYIPLNMQSLNKRKKAKFQGQFKGIMKGVKKGAAKGRKGRRK</sequence>
<name>A0ABM1EYE4_PRICU</name>
<dbReference type="GeneID" id="106817082"/>
<accession>A0ABM1EYE4</accession>
<proteinExistence type="predicted"/>
<evidence type="ECO:0000256" key="1">
    <source>
        <dbReference type="SAM" id="MobiDB-lite"/>
    </source>
</evidence>
<feature type="region of interest" description="Disordered" evidence="1">
    <location>
        <begin position="164"/>
        <end position="238"/>
    </location>
</feature>
<feature type="region of interest" description="Disordered" evidence="1">
    <location>
        <begin position="300"/>
        <end position="319"/>
    </location>
</feature>
<dbReference type="PANTHER" id="PTHR48287">
    <property type="entry name" value="ARM REPEAT SUPERFAMILY PROTEIN"/>
    <property type="match status" value="1"/>
</dbReference>
<organism evidence="2 3">
    <name type="scientific">Priapulus caudatus</name>
    <name type="common">Priapulid worm</name>
    <dbReference type="NCBI Taxonomy" id="37621"/>
    <lineage>
        <taxon>Eukaryota</taxon>
        <taxon>Metazoa</taxon>
        <taxon>Ecdysozoa</taxon>
        <taxon>Scalidophora</taxon>
        <taxon>Priapulida</taxon>
        <taxon>Priapulimorpha</taxon>
        <taxon>Priapulimorphida</taxon>
        <taxon>Priapulidae</taxon>
        <taxon>Priapulus</taxon>
    </lineage>
</organism>
<dbReference type="PANTHER" id="PTHR48287:SF1">
    <property type="entry name" value="ARM REPEAT SUPERFAMILY PROTEIN"/>
    <property type="match status" value="1"/>
</dbReference>
<keyword evidence="2" id="KW-1185">Reference proteome</keyword>
<dbReference type="InterPro" id="IPR052087">
    <property type="entry name" value="RRP12"/>
</dbReference>